<dbReference type="EC" id="3.2.1.52" evidence="3"/>
<comment type="catalytic activity">
    <reaction evidence="1">
        <text>Hydrolysis of terminal non-reducing N-acetyl-D-hexosamine residues in N-acetyl-beta-D-hexosaminides.</text>
        <dbReference type="EC" id="3.2.1.52"/>
    </reaction>
</comment>
<evidence type="ECO:0000256" key="1">
    <source>
        <dbReference type="ARBA" id="ARBA00001231"/>
    </source>
</evidence>
<dbReference type="SUPFAM" id="SSF51445">
    <property type="entry name" value="(Trans)glycosidases"/>
    <property type="match status" value="1"/>
</dbReference>
<name>A0A840QPY7_9BACI</name>
<proteinExistence type="inferred from homology"/>
<keyword evidence="11" id="KW-1185">Reference proteome</keyword>
<dbReference type="Pfam" id="PF00933">
    <property type="entry name" value="Glyco_hydro_3"/>
    <property type="match status" value="1"/>
</dbReference>
<dbReference type="GO" id="GO:0005975">
    <property type="term" value="P:carbohydrate metabolic process"/>
    <property type="evidence" value="ECO:0007669"/>
    <property type="project" value="InterPro"/>
</dbReference>
<dbReference type="Gene3D" id="2.60.40.1080">
    <property type="match status" value="1"/>
</dbReference>
<keyword evidence="4 6" id="KW-0378">Hydrolase</keyword>
<dbReference type="SUPFAM" id="SSF52279">
    <property type="entry name" value="Beta-D-glucan exohydrolase, C-terminal domain"/>
    <property type="match status" value="1"/>
</dbReference>
<dbReference type="InterPro" id="IPR002772">
    <property type="entry name" value="Glyco_hydro_3_C"/>
</dbReference>
<feature type="signal peptide" evidence="7">
    <location>
        <begin position="1"/>
        <end position="23"/>
    </location>
</feature>
<evidence type="ECO:0000256" key="6">
    <source>
        <dbReference type="RuleBase" id="RU361161"/>
    </source>
</evidence>
<organism evidence="10 11">
    <name type="scientific">Texcoconibacillus texcoconensis</name>
    <dbReference type="NCBI Taxonomy" id="1095777"/>
    <lineage>
        <taxon>Bacteria</taxon>
        <taxon>Bacillati</taxon>
        <taxon>Bacillota</taxon>
        <taxon>Bacilli</taxon>
        <taxon>Bacillales</taxon>
        <taxon>Bacillaceae</taxon>
        <taxon>Texcoconibacillus</taxon>
    </lineage>
</organism>
<accession>A0A840QPY7</accession>
<keyword evidence="5 6" id="KW-0326">Glycosidase</keyword>
<dbReference type="InterPro" id="IPR008964">
    <property type="entry name" value="Invasin/intimin_cell_adhesion"/>
</dbReference>
<feature type="chain" id="PRO_5039571163" description="beta-N-acetylhexosaminidase" evidence="7">
    <location>
        <begin position="24"/>
        <end position="734"/>
    </location>
</feature>
<dbReference type="SUPFAM" id="SSF49373">
    <property type="entry name" value="Invasin/intimin cell-adhesion fragments"/>
    <property type="match status" value="1"/>
</dbReference>
<evidence type="ECO:0000256" key="5">
    <source>
        <dbReference type="ARBA" id="ARBA00023295"/>
    </source>
</evidence>
<feature type="domain" description="Glycoside hydrolase family 3 C-terminal" evidence="9">
    <location>
        <begin position="529"/>
        <end position="700"/>
    </location>
</feature>
<evidence type="ECO:0000256" key="7">
    <source>
        <dbReference type="SAM" id="SignalP"/>
    </source>
</evidence>
<evidence type="ECO:0000256" key="4">
    <source>
        <dbReference type="ARBA" id="ARBA00022801"/>
    </source>
</evidence>
<dbReference type="Gene3D" id="3.40.50.1700">
    <property type="entry name" value="Glycoside hydrolase family 3 C-terminal domain"/>
    <property type="match status" value="1"/>
</dbReference>
<dbReference type="PROSITE" id="PS00775">
    <property type="entry name" value="GLYCOSYL_HYDROL_F3"/>
    <property type="match status" value="1"/>
</dbReference>
<dbReference type="InterPro" id="IPR019800">
    <property type="entry name" value="Glyco_hydro_3_AS"/>
</dbReference>
<dbReference type="InterPro" id="IPR017853">
    <property type="entry name" value="GH"/>
</dbReference>
<dbReference type="AlphaFoldDB" id="A0A840QPY7"/>
<evidence type="ECO:0000256" key="2">
    <source>
        <dbReference type="ARBA" id="ARBA00005336"/>
    </source>
</evidence>
<comment type="similarity">
    <text evidence="2 6">Belongs to the glycosyl hydrolase 3 family.</text>
</comment>
<evidence type="ECO:0000259" key="8">
    <source>
        <dbReference type="Pfam" id="PF00933"/>
    </source>
</evidence>
<evidence type="ECO:0000256" key="3">
    <source>
        <dbReference type="ARBA" id="ARBA00012663"/>
    </source>
</evidence>
<comment type="caution">
    <text evidence="10">The sequence shown here is derived from an EMBL/GenBank/DDBJ whole genome shotgun (WGS) entry which is preliminary data.</text>
</comment>
<protein>
    <recommendedName>
        <fullName evidence="3">beta-N-acetylhexosaminidase</fullName>
        <ecNumber evidence="3">3.2.1.52</ecNumber>
    </recommendedName>
</protein>
<dbReference type="GO" id="GO:0004563">
    <property type="term" value="F:beta-N-acetylhexosaminidase activity"/>
    <property type="evidence" value="ECO:0007669"/>
    <property type="project" value="UniProtKB-EC"/>
</dbReference>
<gene>
    <name evidence="10" type="ORF">HNQ41_001595</name>
</gene>
<dbReference type="Pfam" id="PF01915">
    <property type="entry name" value="Glyco_hydro_3_C"/>
    <property type="match status" value="1"/>
</dbReference>
<feature type="domain" description="Glycoside hydrolase family 3 N-terminal" evidence="8">
    <location>
        <begin position="152"/>
        <end position="486"/>
    </location>
</feature>
<dbReference type="PANTHER" id="PTHR30480">
    <property type="entry name" value="BETA-HEXOSAMINIDASE-RELATED"/>
    <property type="match status" value="1"/>
</dbReference>
<evidence type="ECO:0000259" key="9">
    <source>
        <dbReference type="Pfam" id="PF01915"/>
    </source>
</evidence>
<evidence type="ECO:0000313" key="10">
    <source>
        <dbReference type="EMBL" id="MBB5173408.1"/>
    </source>
</evidence>
<dbReference type="PANTHER" id="PTHR30480:SF13">
    <property type="entry name" value="BETA-HEXOSAMINIDASE"/>
    <property type="match status" value="1"/>
</dbReference>
<dbReference type="Proteomes" id="UP000551878">
    <property type="component" value="Unassembled WGS sequence"/>
</dbReference>
<reference evidence="10 11" key="1">
    <citation type="submission" date="2020-08" db="EMBL/GenBank/DDBJ databases">
        <title>Genomic Encyclopedia of Type Strains, Phase IV (KMG-IV): sequencing the most valuable type-strain genomes for metagenomic binning, comparative biology and taxonomic classification.</title>
        <authorList>
            <person name="Goeker M."/>
        </authorList>
    </citation>
    <scope>NUCLEOTIDE SEQUENCE [LARGE SCALE GENOMIC DNA]</scope>
    <source>
        <strain evidence="10 11">DSM 24696</strain>
    </source>
</reference>
<dbReference type="InterPro" id="IPR001764">
    <property type="entry name" value="Glyco_hydro_3_N"/>
</dbReference>
<dbReference type="InterPro" id="IPR036881">
    <property type="entry name" value="Glyco_hydro_3_C_sf"/>
</dbReference>
<dbReference type="InterPro" id="IPR036962">
    <property type="entry name" value="Glyco_hydro_3_N_sf"/>
</dbReference>
<dbReference type="Gene3D" id="3.20.20.300">
    <property type="entry name" value="Glycoside hydrolase, family 3, N-terminal domain"/>
    <property type="match status" value="1"/>
</dbReference>
<evidence type="ECO:0000313" key="11">
    <source>
        <dbReference type="Proteomes" id="UP000551878"/>
    </source>
</evidence>
<dbReference type="EMBL" id="JACHHB010000006">
    <property type="protein sequence ID" value="MBB5173408.1"/>
    <property type="molecule type" value="Genomic_DNA"/>
</dbReference>
<dbReference type="InterPro" id="IPR050226">
    <property type="entry name" value="NagZ_Beta-hexosaminidase"/>
</dbReference>
<dbReference type="RefSeq" id="WP_246421549.1">
    <property type="nucleotide sequence ID" value="NZ_JACHHB010000006.1"/>
</dbReference>
<sequence>MNRMQRTPTFLGLSLLLISSLFGPNTDEGQTATNIENDESSLLFLENVPQVSLTQHGDDQTVDLTPLRLTEGGGFEEASIGLSWQSSNQSVATIGDNGDIQLTGNPGDTTITVSDDKNADEIKLEVDNNAKLDIIQEDGNYDVIKRAIDELTLEERIGQMMMPDYRTWENENVTEMLPEIEEQLKKYHIGGVILFAENTVETEQTAELVYDYKQAAEKFGMLVTIDQEGGIVTRLQEGTDMPGNMAVGATRDEDYAFEAGKVIGAELDALGINMNLGPVVDVNNNPDNPVIGVRSFAEQPELVGELGTAYTKGMQEQGIAGIAKHFPGHGDTDIDSHIGLPEVPHDRDRLFDVELTPFQKAMDEGLDAIMTSHVTFPKIDDTTVISEKDGSEISLPATLSEDVLTGLVREDMDYDGVIMTDALNMDAIAEHFDPVEAAIRTINAGTDIVLMPVGLPDVFAGIHEAVKTGDITEERINEAVERVLTLKLNRGILKQEEAEDLGKRKQVAERTTGSLKHIHTEQEIADASITLVKNDDDALPISSNKKEHLTVIGEAFSAELAKAIEDEHDGTVSHILLDKKQDRLTAEEQALIGRSDHIVIGSHSVDFEGRSPNHPHMQVYQQVTAGADVPVTGVGIRNPYDVMAYPDVDAYIAQYGFREASFIATAKTLFAENNPTGKLPVTIYDENDNVLFPYGHGLSYDEENKVDTQMVKYSEMKSLIRRNFTIFLHEAIQQ</sequence>
<dbReference type="GO" id="GO:0009254">
    <property type="term" value="P:peptidoglycan turnover"/>
    <property type="evidence" value="ECO:0007669"/>
    <property type="project" value="TreeGrafter"/>
</dbReference>
<keyword evidence="7" id="KW-0732">Signal</keyword>